<dbReference type="Proteomes" id="UP000265618">
    <property type="component" value="Unassembled WGS sequence"/>
</dbReference>
<protein>
    <submittedName>
        <fullName evidence="2">RNA 3'-terminal phosphate cyclase</fullName>
    </submittedName>
</protein>
<dbReference type="InterPro" id="IPR036553">
    <property type="entry name" value="RPTC_insert"/>
</dbReference>
<accession>A0A9K3DD26</accession>
<evidence type="ECO:0000259" key="1">
    <source>
        <dbReference type="Pfam" id="PF05189"/>
    </source>
</evidence>
<gene>
    <name evidence="2" type="ORF">KIPB_017007</name>
</gene>
<feature type="domain" description="RNA 3'-terminal phosphate cyclase insert" evidence="1">
    <location>
        <begin position="10"/>
        <end position="59"/>
    </location>
</feature>
<dbReference type="OrthoDB" id="1921710at2759"/>
<dbReference type="Gene3D" id="3.30.360.20">
    <property type="entry name" value="RNA 3'-terminal phosphate cyclase, insert domain"/>
    <property type="match status" value="1"/>
</dbReference>
<dbReference type="Pfam" id="PF05189">
    <property type="entry name" value="RTC_insert"/>
    <property type="match status" value="1"/>
</dbReference>
<reference evidence="2 3" key="1">
    <citation type="journal article" date="2018" name="PLoS ONE">
        <title>The draft genome of Kipferlia bialata reveals reductive genome evolution in fornicate parasites.</title>
        <authorList>
            <person name="Tanifuji G."/>
            <person name="Takabayashi S."/>
            <person name="Kume K."/>
            <person name="Takagi M."/>
            <person name="Nakayama T."/>
            <person name="Kamikawa R."/>
            <person name="Inagaki Y."/>
            <person name="Hashimoto T."/>
        </authorList>
    </citation>
    <scope>NUCLEOTIDE SEQUENCE [LARGE SCALE GENOMIC DNA]</scope>
    <source>
        <strain evidence="2">NY0173</strain>
    </source>
</reference>
<sequence>MTELSPADFTRRGLVKKIRGTIPSARVSQAFGKRALYACRGIFNEVLSDVYIETDHSKGP</sequence>
<evidence type="ECO:0000313" key="2">
    <source>
        <dbReference type="EMBL" id="GIQ92927.1"/>
    </source>
</evidence>
<organism evidence="2 3">
    <name type="scientific">Kipferlia bialata</name>
    <dbReference type="NCBI Taxonomy" id="797122"/>
    <lineage>
        <taxon>Eukaryota</taxon>
        <taxon>Metamonada</taxon>
        <taxon>Carpediemonas-like organisms</taxon>
        <taxon>Kipferlia</taxon>
    </lineage>
</organism>
<name>A0A9K3DD26_9EUKA</name>
<dbReference type="AlphaFoldDB" id="A0A9K3DD26"/>
<proteinExistence type="predicted"/>
<comment type="caution">
    <text evidence="2">The sequence shown here is derived from an EMBL/GenBank/DDBJ whole genome shotgun (WGS) entry which is preliminary data.</text>
</comment>
<feature type="non-terminal residue" evidence="2">
    <location>
        <position position="1"/>
    </location>
</feature>
<keyword evidence="3" id="KW-1185">Reference proteome</keyword>
<dbReference type="InterPro" id="IPR013791">
    <property type="entry name" value="RNA3'-term_phos_cycl_insert"/>
</dbReference>
<dbReference type="EMBL" id="BDIP01010947">
    <property type="protein sequence ID" value="GIQ92927.1"/>
    <property type="molecule type" value="Genomic_DNA"/>
</dbReference>
<evidence type="ECO:0000313" key="3">
    <source>
        <dbReference type="Proteomes" id="UP000265618"/>
    </source>
</evidence>